<reference evidence="3 4" key="1">
    <citation type="submission" date="2022-08" db="EMBL/GenBank/DDBJ databases">
        <title>Genome Sequence of the sulphate-reducing bacterium, Pseudodesulfovibrio sp. SYK.</title>
        <authorList>
            <person name="Kondo R."/>
            <person name="Kataoka T."/>
        </authorList>
    </citation>
    <scope>NUCLEOTIDE SEQUENCE [LARGE SCALE GENOMIC DNA]</scope>
    <source>
        <strain evidence="3 4">SYK</strain>
    </source>
</reference>
<evidence type="ECO:0000313" key="4">
    <source>
        <dbReference type="Proteomes" id="UP001317742"/>
    </source>
</evidence>
<dbReference type="SMART" id="SM00028">
    <property type="entry name" value="TPR"/>
    <property type="match status" value="3"/>
</dbReference>
<keyword evidence="4" id="KW-1185">Reference proteome</keyword>
<dbReference type="EMBL" id="AP026709">
    <property type="protein sequence ID" value="BDQ35945.1"/>
    <property type="molecule type" value="Genomic_DNA"/>
</dbReference>
<dbReference type="Gene3D" id="1.25.40.10">
    <property type="entry name" value="Tetratricopeptide repeat domain"/>
    <property type="match status" value="1"/>
</dbReference>
<feature type="chain" id="PRO_5045743924" evidence="2">
    <location>
        <begin position="21"/>
        <end position="290"/>
    </location>
</feature>
<evidence type="ECO:0000256" key="2">
    <source>
        <dbReference type="SAM" id="SignalP"/>
    </source>
</evidence>
<dbReference type="InterPro" id="IPR014162">
    <property type="entry name" value="CpoB_C"/>
</dbReference>
<feature type="signal peptide" evidence="2">
    <location>
        <begin position="1"/>
        <end position="20"/>
    </location>
</feature>
<dbReference type="SUPFAM" id="SSF48452">
    <property type="entry name" value="TPR-like"/>
    <property type="match status" value="1"/>
</dbReference>
<sequence length="290" mass="31695">MKTLKLVLLVLLGLLLVSCATTKKDAATVSASTEWRIKSLEESFLNIREQQRRMADENALAQDKIDQRLASLETEIAGLRTGGVVESPAESTQGSPSDNGWVTDLKPEDDGWVDGQKAPAISKAQSNEDKPWAEVPQPPAVIPAPEVIQRSAAKTPVTSKPVKSPSGAKGLYDAGLSQYNAEQFDASRVTFDQFLKKYPNNDLAANALYWKGETYYSQKDYAQAILTFKEVTGRFPKHHKSASALLKIGMSYDKVGDSDNSIFYLRALVEDFPKSAAATLGRKELVRLGG</sequence>
<keyword evidence="2" id="KW-0732">Signal</keyword>
<dbReference type="PROSITE" id="PS51257">
    <property type="entry name" value="PROKAR_LIPOPROTEIN"/>
    <property type="match status" value="1"/>
</dbReference>
<dbReference type="Proteomes" id="UP001317742">
    <property type="component" value="Chromosome"/>
</dbReference>
<name>A0ABN6S0T7_9BACT</name>
<dbReference type="RefSeq" id="WP_281761874.1">
    <property type="nucleotide sequence ID" value="NZ_AP026709.1"/>
</dbReference>
<dbReference type="NCBIfam" id="TIGR02795">
    <property type="entry name" value="tol_pal_ybgF"/>
    <property type="match status" value="1"/>
</dbReference>
<evidence type="ECO:0000313" key="3">
    <source>
        <dbReference type="EMBL" id="BDQ35945.1"/>
    </source>
</evidence>
<proteinExistence type="inferred from homology"/>
<organism evidence="3 4">
    <name type="scientific">Pseudodesulfovibrio nedwellii</name>
    <dbReference type="NCBI Taxonomy" id="2973072"/>
    <lineage>
        <taxon>Bacteria</taxon>
        <taxon>Pseudomonadati</taxon>
        <taxon>Thermodesulfobacteriota</taxon>
        <taxon>Desulfovibrionia</taxon>
        <taxon>Desulfovibrionales</taxon>
        <taxon>Desulfovibrionaceae</taxon>
    </lineage>
</organism>
<protein>
    <submittedName>
        <fullName evidence="3">Tol-pal system protein YbgF</fullName>
    </submittedName>
</protein>
<dbReference type="HAMAP" id="MF_02066">
    <property type="entry name" value="CpoB"/>
    <property type="match status" value="1"/>
</dbReference>
<dbReference type="InterPro" id="IPR011990">
    <property type="entry name" value="TPR-like_helical_dom_sf"/>
</dbReference>
<dbReference type="InterPro" id="IPR019734">
    <property type="entry name" value="TPR_rpt"/>
</dbReference>
<feature type="repeat" description="TPR" evidence="1">
    <location>
        <begin position="205"/>
        <end position="238"/>
    </location>
</feature>
<dbReference type="Pfam" id="PF13174">
    <property type="entry name" value="TPR_6"/>
    <property type="match status" value="1"/>
</dbReference>
<dbReference type="InterPro" id="IPR034706">
    <property type="entry name" value="CpoB"/>
</dbReference>
<gene>
    <name evidence="3" type="ORF">SYK_03050</name>
</gene>
<keyword evidence="1" id="KW-0802">TPR repeat</keyword>
<dbReference type="Pfam" id="PF13432">
    <property type="entry name" value="TPR_16"/>
    <property type="match status" value="1"/>
</dbReference>
<accession>A0ABN6S0T7</accession>
<evidence type="ECO:0000256" key="1">
    <source>
        <dbReference type="PROSITE-ProRule" id="PRU00339"/>
    </source>
</evidence>
<dbReference type="PROSITE" id="PS50005">
    <property type="entry name" value="TPR"/>
    <property type="match status" value="1"/>
</dbReference>